<dbReference type="GO" id="GO:0003700">
    <property type="term" value="F:DNA-binding transcription factor activity"/>
    <property type="evidence" value="ECO:0007669"/>
    <property type="project" value="TreeGrafter"/>
</dbReference>
<dbReference type="Pfam" id="PF01614">
    <property type="entry name" value="IclR_C"/>
    <property type="match status" value="1"/>
</dbReference>
<evidence type="ECO:0000259" key="4">
    <source>
        <dbReference type="PROSITE" id="PS51077"/>
    </source>
</evidence>
<name>A0A316F7Z7_9ACTN</name>
<dbReference type="InterPro" id="IPR036388">
    <property type="entry name" value="WH-like_DNA-bd_sf"/>
</dbReference>
<feature type="domain" description="IclR-ED" evidence="5">
    <location>
        <begin position="80"/>
        <end position="284"/>
    </location>
</feature>
<dbReference type="PROSITE" id="PS51078">
    <property type="entry name" value="ICLR_ED"/>
    <property type="match status" value="1"/>
</dbReference>
<keyword evidence="2" id="KW-0238">DNA-binding</keyword>
<dbReference type="GO" id="GO:0003677">
    <property type="term" value="F:DNA binding"/>
    <property type="evidence" value="ECO:0007669"/>
    <property type="project" value="UniProtKB-KW"/>
</dbReference>
<gene>
    <name evidence="6" type="ORF">BC793_1172</name>
</gene>
<dbReference type="GO" id="GO:0045892">
    <property type="term" value="P:negative regulation of DNA-templated transcription"/>
    <property type="evidence" value="ECO:0007669"/>
    <property type="project" value="TreeGrafter"/>
</dbReference>
<dbReference type="Proteomes" id="UP000245697">
    <property type="component" value="Unassembled WGS sequence"/>
</dbReference>
<dbReference type="PANTHER" id="PTHR30136:SF8">
    <property type="entry name" value="TRANSCRIPTIONAL REGULATORY PROTEIN"/>
    <property type="match status" value="1"/>
</dbReference>
<evidence type="ECO:0000256" key="1">
    <source>
        <dbReference type="ARBA" id="ARBA00023015"/>
    </source>
</evidence>
<evidence type="ECO:0000256" key="3">
    <source>
        <dbReference type="ARBA" id="ARBA00023163"/>
    </source>
</evidence>
<dbReference type="InterPro" id="IPR036390">
    <property type="entry name" value="WH_DNA-bd_sf"/>
</dbReference>
<dbReference type="PANTHER" id="PTHR30136">
    <property type="entry name" value="HELIX-TURN-HELIX TRANSCRIPTIONAL REGULATOR, ICLR FAMILY"/>
    <property type="match status" value="1"/>
</dbReference>
<dbReference type="Gene3D" id="3.30.450.40">
    <property type="match status" value="1"/>
</dbReference>
<keyword evidence="3" id="KW-0804">Transcription</keyword>
<dbReference type="EMBL" id="QGGR01000017">
    <property type="protein sequence ID" value="PWK41136.1"/>
    <property type="molecule type" value="Genomic_DNA"/>
</dbReference>
<dbReference type="InterPro" id="IPR005471">
    <property type="entry name" value="Tscrpt_reg_IclR_N"/>
</dbReference>
<dbReference type="InterPro" id="IPR029016">
    <property type="entry name" value="GAF-like_dom_sf"/>
</dbReference>
<evidence type="ECO:0000256" key="2">
    <source>
        <dbReference type="ARBA" id="ARBA00023125"/>
    </source>
</evidence>
<sequence>MSTPSSPEEESQSRSIAAVERAMDVLLHFGRADQPDLGVTEIATALGLTKAAVHRILTALRSRELITVDPATRRYALGPAAVALGRAYLARTDVRMMTAPELRRLSERHHETATLSLRRGDSRLYVDQVVPDQELRLEVSLGIPFPLHAGASSKAFLAFLPDFEVEAYFEGHPLQAVTDRTIVDPAGLRTDLAEIRKRGYATSHGERQAGTASIAAPIFDHDARVVAVISLAGPELRFTPESGPAVTDLLAAAGRISAQLGHRPRSLAAAVVREARDIRVTTGGRLPG</sequence>
<dbReference type="Pfam" id="PF09339">
    <property type="entry name" value="HTH_IclR"/>
    <property type="match status" value="1"/>
</dbReference>
<accession>A0A316F7Z7</accession>
<dbReference type="Gene3D" id="1.10.10.10">
    <property type="entry name" value="Winged helix-like DNA-binding domain superfamily/Winged helix DNA-binding domain"/>
    <property type="match status" value="1"/>
</dbReference>
<reference evidence="6 7" key="1">
    <citation type="submission" date="2018-05" db="EMBL/GenBank/DDBJ databases">
        <title>Genomic Encyclopedia of Archaeal and Bacterial Type Strains, Phase II (KMG-II): from individual species to whole genera.</title>
        <authorList>
            <person name="Goeker M."/>
        </authorList>
    </citation>
    <scope>NUCLEOTIDE SEQUENCE [LARGE SCALE GENOMIC DNA]</scope>
    <source>
        <strain evidence="6 7">DSM 45184</strain>
    </source>
</reference>
<dbReference type="InterPro" id="IPR014757">
    <property type="entry name" value="Tscrpt_reg_IclR_C"/>
</dbReference>
<keyword evidence="1" id="KW-0805">Transcription regulation</keyword>
<dbReference type="PROSITE" id="PS51077">
    <property type="entry name" value="HTH_ICLR"/>
    <property type="match status" value="1"/>
</dbReference>
<proteinExistence type="predicted"/>
<evidence type="ECO:0000259" key="5">
    <source>
        <dbReference type="PROSITE" id="PS51078"/>
    </source>
</evidence>
<keyword evidence="7" id="KW-1185">Reference proteome</keyword>
<dbReference type="SMART" id="SM00346">
    <property type="entry name" value="HTH_ICLR"/>
    <property type="match status" value="1"/>
</dbReference>
<evidence type="ECO:0000313" key="6">
    <source>
        <dbReference type="EMBL" id="PWK41136.1"/>
    </source>
</evidence>
<dbReference type="SUPFAM" id="SSF46785">
    <property type="entry name" value="Winged helix' DNA-binding domain"/>
    <property type="match status" value="1"/>
</dbReference>
<dbReference type="SUPFAM" id="SSF55781">
    <property type="entry name" value="GAF domain-like"/>
    <property type="match status" value="1"/>
</dbReference>
<dbReference type="RefSeq" id="WP_239170395.1">
    <property type="nucleotide sequence ID" value="NZ_BONA01000068.1"/>
</dbReference>
<dbReference type="InterPro" id="IPR050707">
    <property type="entry name" value="HTH_MetabolicPath_Reg"/>
</dbReference>
<feature type="domain" description="HTH iclR-type" evidence="4">
    <location>
        <begin position="16"/>
        <end position="79"/>
    </location>
</feature>
<protein>
    <submittedName>
        <fullName evidence="6">IclR family transcriptional regulator</fullName>
    </submittedName>
</protein>
<dbReference type="AlphaFoldDB" id="A0A316F7Z7"/>
<evidence type="ECO:0000313" key="7">
    <source>
        <dbReference type="Proteomes" id="UP000245697"/>
    </source>
</evidence>
<comment type="caution">
    <text evidence="6">The sequence shown here is derived from an EMBL/GenBank/DDBJ whole genome shotgun (WGS) entry which is preliminary data.</text>
</comment>
<organism evidence="6 7">
    <name type="scientific">Actinoplanes xinjiangensis</name>
    <dbReference type="NCBI Taxonomy" id="512350"/>
    <lineage>
        <taxon>Bacteria</taxon>
        <taxon>Bacillati</taxon>
        <taxon>Actinomycetota</taxon>
        <taxon>Actinomycetes</taxon>
        <taxon>Micromonosporales</taxon>
        <taxon>Micromonosporaceae</taxon>
        <taxon>Actinoplanes</taxon>
    </lineage>
</organism>